<protein>
    <submittedName>
        <fullName evidence="2">LytR family transcriptional regulator</fullName>
    </submittedName>
</protein>
<dbReference type="AlphaFoldDB" id="A0A5C4LPT9"/>
<name>A0A5C4LPT9_9PSEU</name>
<evidence type="ECO:0000259" key="1">
    <source>
        <dbReference type="Pfam" id="PF13399"/>
    </source>
</evidence>
<evidence type="ECO:0000313" key="3">
    <source>
        <dbReference type="Proteomes" id="UP000305546"/>
    </source>
</evidence>
<proteinExistence type="predicted"/>
<evidence type="ECO:0000313" key="2">
    <source>
        <dbReference type="EMBL" id="TNC20067.1"/>
    </source>
</evidence>
<dbReference type="Gene3D" id="3.30.70.2390">
    <property type="match status" value="1"/>
</dbReference>
<dbReference type="RefSeq" id="WP_139100463.1">
    <property type="nucleotide sequence ID" value="NZ_VDFW01000046.1"/>
</dbReference>
<dbReference type="OrthoDB" id="5194885at2"/>
<dbReference type="NCBIfam" id="NF035953">
    <property type="entry name" value="integrity_Cei"/>
    <property type="match status" value="1"/>
</dbReference>
<reference evidence="2 3" key="1">
    <citation type="submission" date="2019-06" db="EMBL/GenBank/DDBJ databases">
        <title>Amycolatopsis alkalitolerans sp. nov., isolated from Gastrodia elata Blume.</title>
        <authorList>
            <person name="Narsing Rao M.P."/>
            <person name="Li W.J."/>
        </authorList>
    </citation>
    <scope>NUCLEOTIDE SEQUENCE [LARGE SCALE GENOMIC DNA]</scope>
    <source>
        <strain evidence="2 3">SYSUP0005</strain>
    </source>
</reference>
<dbReference type="EMBL" id="VDFW01000046">
    <property type="protein sequence ID" value="TNC20067.1"/>
    <property type="molecule type" value="Genomic_DNA"/>
</dbReference>
<dbReference type="InterPro" id="IPR027381">
    <property type="entry name" value="LytR/CpsA/Psr_C"/>
</dbReference>
<dbReference type="Proteomes" id="UP000305546">
    <property type="component" value="Unassembled WGS sequence"/>
</dbReference>
<keyword evidence="3" id="KW-1185">Reference proteome</keyword>
<organism evidence="2 3">
    <name type="scientific">Amycolatopsis alkalitolerans</name>
    <dbReference type="NCBI Taxonomy" id="2547244"/>
    <lineage>
        <taxon>Bacteria</taxon>
        <taxon>Bacillati</taxon>
        <taxon>Actinomycetota</taxon>
        <taxon>Actinomycetes</taxon>
        <taxon>Pseudonocardiales</taxon>
        <taxon>Pseudonocardiaceae</taxon>
        <taxon>Amycolatopsis</taxon>
    </lineage>
</organism>
<accession>A0A5C4LPT9</accession>
<sequence length="223" mass="23319">MWDRWPGRASRSRTSAYRRRKPGRALLVLAVLLIAAAVVWVRAIGHAKDVNALTRCPASSDGQETPLPYSALDTVTPAPPNEVRVTVLNGSNQRGLATEVSAQLTDLGFGPGAAPADDPLYPQGNLQCMGQIRFGPDGAAAARTLSLLVPCTQLVRDDRAGAMVDLSVGTNFSALTPSSAAHTILDQLTAWSKAHPATQSGNDVAPHITIAPSLLAAAHTATC</sequence>
<feature type="domain" description="LytR/CpsA/Psr regulator C-terminal" evidence="1">
    <location>
        <begin position="82"/>
        <end position="172"/>
    </location>
</feature>
<comment type="caution">
    <text evidence="2">The sequence shown here is derived from an EMBL/GenBank/DDBJ whole genome shotgun (WGS) entry which is preliminary data.</text>
</comment>
<gene>
    <name evidence="2" type="ORF">FG385_31555</name>
</gene>
<dbReference type="Pfam" id="PF13399">
    <property type="entry name" value="LytR_C"/>
    <property type="match status" value="1"/>
</dbReference>